<dbReference type="FunCoup" id="A0A1U8B6Z2">
    <property type="interactions" value="59"/>
</dbReference>
<keyword evidence="2" id="KW-1185">Reference proteome</keyword>
<evidence type="ECO:0000259" key="1">
    <source>
        <dbReference type="Pfam" id="PF01764"/>
    </source>
</evidence>
<dbReference type="GO" id="GO:0006629">
    <property type="term" value="P:lipid metabolic process"/>
    <property type="evidence" value="ECO:0007669"/>
    <property type="project" value="InterPro"/>
</dbReference>
<sequence>MASFTPSKYPKYMIYHPEKIRISDILGALLFRRRLSVTSNFVEIGHQEETKPGISFFTFISLITLIVEKILLLLDRPLYYLGFIVEFTWNLFSLNGGIIGLIFRIIKASIIIPKRDSVNFRSIVGYIDGRKDLYYYKTSSDLSLLPEQALLDSAEAINPVLDLCVMAAKVVYENRAYVENVITNHWKMHFVGFYDFWDEYRKSKSTQASIFCDRAKDARLIVVAFRGTEPFNAKDWITDVDLSWLSMGNMGRVHRGFMKALGLQDDKDFQKGWPKDYDGDKELAYYIIREKLKTLLEYHKGARIIITGHSLGAALATIFPAILAYHKEDQIMDRLLGVYTFGQPRVGDEEFGRFMEGKLNKVVRRYFRVVHRFDIVPRVPFEDNISQFSHFGGCIYYKTWYNVKVLKEEPNKNYFDPKYHLPMYFYAWLDIFLALFVGIYEGRDFHESFTSILFRIVGLYIPGVSCHSPRDYVNDARLGKLNLVKKSEDAESLIV</sequence>
<gene>
    <name evidence="3" type="primary">LOC104611428</name>
</gene>
<protein>
    <submittedName>
        <fullName evidence="3">Uncharacterized protein LOC104611428</fullName>
    </submittedName>
</protein>
<dbReference type="RefSeq" id="XP_010276758.1">
    <property type="nucleotide sequence ID" value="XM_010278456.2"/>
</dbReference>
<dbReference type="AlphaFoldDB" id="A0A1U8B6Z2"/>
<proteinExistence type="predicted"/>
<dbReference type="InterPro" id="IPR002921">
    <property type="entry name" value="Fungal_lipase-type"/>
</dbReference>
<dbReference type="SUPFAM" id="SSF53474">
    <property type="entry name" value="alpha/beta-Hydrolases"/>
    <property type="match status" value="1"/>
</dbReference>
<dbReference type="GeneID" id="104611428"/>
<reference evidence="3" key="1">
    <citation type="submission" date="2025-08" db="UniProtKB">
        <authorList>
            <consortium name="RefSeq"/>
        </authorList>
    </citation>
    <scope>IDENTIFICATION</scope>
</reference>
<dbReference type="Pfam" id="PF01764">
    <property type="entry name" value="Lipase_3"/>
    <property type="match status" value="1"/>
</dbReference>
<evidence type="ECO:0000313" key="2">
    <source>
        <dbReference type="Proteomes" id="UP000189703"/>
    </source>
</evidence>
<feature type="domain" description="Fungal lipase-type" evidence="1">
    <location>
        <begin position="222"/>
        <end position="382"/>
    </location>
</feature>
<dbReference type="OrthoDB" id="438440at2759"/>
<dbReference type="InterPro" id="IPR044819">
    <property type="entry name" value="OBL-like"/>
</dbReference>
<dbReference type="Gene3D" id="3.40.50.1820">
    <property type="entry name" value="alpha/beta hydrolase"/>
    <property type="match status" value="1"/>
</dbReference>
<organism evidence="2 3">
    <name type="scientific">Nelumbo nucifera</name>
    <name type="common">Sacred lotus</name>
    <dbReference type="NCBI Taxonomy" id="4432"/>
    <lineage>
        <taxon>Eukaryota</taxon>
        <taxon>Viridiplantae</taxon>
        <taxon>Streptophyta</taxon>
        <taxon>Embryophyta</taxon>
        <taxon>Tracheophyta</taxon>
        <taxon>Spermatophyta</taxon>
        <taxon>Magnoliopsida</taxon>
        <taxon>Proteales</taxon>
        <taxon>Nelumbonaceae</taxon>
        <taxon>Nelumbo</taxon>
    </lineage>
</organism>
<dbReference type="InterPro" id="IPR029058">
    <property type="entry name" value="AB_hydrolase_fold"/>
</dbReference>
<dbReference type="KEGG" id="nnu:104611428"/>
<evidence type="ECO:0000313" key="3">
    <source>
        <dbReference type="RefSeq" id="XP_010276758.1"/>
    </source>
</evidence>
<dbReference type="PANTHER" id="PTHR46086:SF17">
    <property type="entry name" value="ALPHA_BETA-HYDROLASES SUPERFAMILY PROTEIN"/>
    <property type="match status" value="1"/>
</dbReference>
<dbReference type="eggNOG" id="KOG4569">
    <property type="taxonomic scope" value="Eukaryota"/>
</dbReference>
<dbReference type="CDD" id="cd00519">
    <property type="entry name" value="Lipase_3"/>
    <property type="match status" value="1"/>
</dbReference>
<dbReference type="GO" id="GO:0004806">
    <property type="term" value="F:triacylglycerol lipase activity"/>
    <property type="evidence" value="ECO:0007669"/>
    <property type="project" value="InterPro"/>
</dbReference>
<dbReference type="OMA" id="WYNVKVL"/>
<dbReference type="PANTHER" id="PTHR46086">
    <property type="entry name" value="ALPHA/BETA-HYDROLASES SUPERFAMILY PROTEIN"/>
    <property type="match status" value="1"/>
</dbReference>
<name>A0A1U8B6Z2_NELNU</name>
<accession>A0A1U8B6Z2</accession>
<dbReference type="Proteomes" id="UP000189703">
    <property type="component" value="Unplaced"/>
</dbReference>